<dbReference type="FunFam" id="1.10.510.10:FF:000095">
    <property type="entry name" value="protein STRUBBELIG-RECEPTOR FAMILY 8"/>
    <property type="match status" value="1"/>
</dbReference>
<keyword evidence="2" id="KW-0597">Phosphoprotein</keyword>
<dbReference type="InterPro" id="IPR050994">
    <property type="entry name" value="At_inactive_RLKs"/>
</dbReference>
<dbReference type="Pfam" id="PF00560">
    <property type="entry name" value="LRR_1"/>
    <property type="match status" value="1"/>
</dbReference>
<evidence type="ECO:0000256" key="10">
    <source>
        <dbReference type="ARBA" id="ARBA00023136"/>
    </source>
</evidence>
<evidence type="ECO:0000313" key="15">
    <source>
        <dbReference type="EMBL" id="KAJ8485982.1"/>
    </source>
</evidence>
<evidence type="ECO:0000256" key="6">
    <source>
        <dbReference type="ARBA" id="ARBA00022737"/>
    </source>
</evidence>
<gene>
    <name evidence="15" type="ORF">OPV22_018467</name>
</gene>
<dbReference type="InterPro" id="IPR000719">
    <property type="entry name" value="Prot_kinase_dom"/>
</dbReference>
<feature type="region of interest" description="Disordered" evidence="11">
    <location>
        <begin position="632"/>
        <end position="657"/>
    </location>
</feature>
<dbReference type="InterPro" id="IPR003591">
    <property type="entry name" value="Leu-rich_rpt_typical-subtyp"/>
</dbReference>
<keyword evidence="6" id="KW-0677">Repeat</keyword>
<dbReference type="FunFam" id="3.30.200.20:FF:000307">
    <property type="entry name" value="pollen receptor-like kinase 1"/>
    <property type="match status" value="1"/>
</dbReference>
<comment type="caution">
    <text evidence="15">The sequence shown here is derived from an EMBL/GenBank/DDBJ whole genome shotgun (WGS) entry which is preliminary data.</text>
</comment>
<evidence type="ECO:0000313" key="16">
    <source>
        <dbReference type="Proteomes" id="UP001222027"/>
    </source>
</evidence>
<evidence type="ECO:0000256" key="4">
    <source>
        <dbReference type="ARBA" id="ARBA00022692"/>
    </source>
</evidence>
<name>A0AAV8R3D1_ENSVE</name>
<dbReference type="InterPro" id="IPR001245">
    <property type="entry name" value="Ser-Thr/Tyr_kinase_cat_dom"/>
</dbReference>
<evidence type="ECO:0000256" key="2">
    <source>
        <dbReference type="ARBA" id="ARBA00022553"/>
    </source>
</evidence>
<feature type="compositionally biased region" description="Basic and acidic residues" evidence="11">
    <location>
        <begin position="632"/>
        <end position="642"/>
    </location>
</feature>
<dbReference type="Gene3D" id="3.80.10.10">
    <property type="entry name" value="Ribonuclease Inhibitor"/>
    <property type="match status" value="2"/>
</dbReference>
<dbReference type="PANTHER" id="PTHR48010">
    <property type="entry name" value="OS05G0588300 PROTEIN"/>
    <property type="match status" value="1"/>
</dbReference>
<dbReference type="GO" id="GO:0004672">
    <property type="term" value="F:protein kinase activity"/>
    <property type="evidence" value="ECO:0007669"/>
    <property type="project" value="InterPro"/>
</dbReference>
<evidence type="ECO:0000256" key="1">
    <source>
        <dbReference type="ARBA" id="ARBA00004370"/>
    </source>
</evidence>
<dbReference type="CDD" id="cd14066">
    <property type="entry name" value="STKc_IRAK"/>
    <property type="match status" value="1"/>
</dbReference>
<keyword evidence="3" id="KW-0433">Leucine-rich repeat</keyword>
<dbReference type="SMART" id="SM00369">
    <property type="entry name" value="LRR_TYP"/>
    <property type="match status" value="4"/>
</dbReference>
<evidence type="ECO:0000256" key="9">
    <source>
        <dbReference type="ARBA" id="ARBA00022989"/>
    </source>
</evidence>
<dbReference type="InterPro" id="IPR032675">
    <property type="entry name" value="LRR_dom_sf"/>
</dbReference>
<dbReference type="Gene3D" id="3.30.200.20">
    <property type="entry name" value="Phosphorylase Kinase, domain 1"/>
    <property type="match status" value="1"/>
</dbReference>
<dbReference type="InterPro" id="IPR001611">
    <property type="entry name" value="Leu-rich_rpt"/>
</dbReference>
<comment type="subcellular location">
    <subcellularLocation>
        <location evidence="1">Membrane</location>
    </subcellularLocation>
</comment>
<evidence type="ECO:0000256" key="13">
    <source>
        <dbReference type="SAM" id="SignalP"/>
    </source>
</evidence>
<feature type="compositionally biased region" description="Low complexity" evidence="11">
    <location>
        <begin position="302"/>
        <end position="313"/>
    </location>
</feature>
<dbReference type="Pfam" id="PF13855">
    <property type="entry name" value="LRR_8"/>
    <property type="match status" value="1"/>
</dbReference>
<keyword evidence="5 13" id="KW-0732">Signal</keyword>
<keyword evidence="16" id="KW-1185">Reference proteome</keyword>
<dbReference type="GO" id="GO:0005524">
    <property type="term" value="F:ATP binding"/>
    <property type="evidence" value="ECO:0007669"/>
    <property type="project" value="UniProtKB-KW"/>
</dbReference>
<feature type="signal peptide" evidence="13">
    <location>
        <begin position="1"/>
        <end position="18"/>
    </location>
</feature>
<evidence type="ECO:0000259" key="14">
    <source>
        <dbReference type="PROSITE" id="PS50011"/>
    </source>
</evidence>
<keyword evidence="7" id="KW-0547">Nucleotide-binding</keyword>
<keyword evidence="4 12" id="KW-0812">Transmembrane</keyword>
<dbReference type="AlphaFoldDB" id="A0AAV8R3D1"/>
<dbReference type="PANTHER" id="PTHR48010:SF55">
    <property type="entry name" value="OS01G0607900 PROTEIN"/>
    <property type="match status" value="1"/>
</dbReference>
<evidence type="ECO:0000256" key="11">
    <source>
        <dbReference type="SAM" id="MobiDB-lite"/>
    </source>
</evidence>
<dbReference type="Pfam" id="PF07714">
    <property type="entry name" value="PK_Tyr_Ser-Thr"/>
    <property type="match status" value="1"/>
</dbReference>
<evidence type="ECO:0000256" key="3">
    <source>
        <dbReference type="ARBA" id="ARBA00022614"/>
    </source>
</evidence>
<dbReference type="InterPro" id="IPR011009">
    <property type="entry name" value="Kinase-like_dom_sf"/>
</dbReference>
<evidence type="ECO:0000256" key="7">
    <source>
        <dbReference type="ARBA" id="ARBA00022741"/>
    </source>
</evidence>
<reference evidence="15 16" key="1">
    <citation type="submission" date="2022-12" db="EMBL/GenBank/DDBJ databases">
        <title>Chromosome-scale assembly of the Ensete ventricosum genome.</title>
        <authorList>
            <person name="Dussert Y."/>
            <person name="Stocks J."/>
            <person name="Wendawek A."/>
            <person name="Woldeyes F."/>
            <person name="Nichols R.A."/>
            <person name="Borrell J.S."/>
        </authorList>
    </citation>
    <scope>NUCLEOTIDE SEQUENCE [LARGE SCALE GENOMIC DNA]</scope>
    <source>
        <strain evidence="16">cv. Maze</strain>
        <tissue evidence="15">Seeds</tissue>
    </source>
</reference>
<feature type="chain" id="PRO_5043709448" description="Protein kinase domain-containing protein" evidence="13">
    <location>
        <begin position="19"/>
        <end position="657"/>
    </location>
</feature>
<feature type="domain" description="Protein kinase" evidence="14">
    <location>
        <begin position="361"/>
        <end position="631"/>
    </location>
</feature>
<evidence type="ECO:0000256" key="5">
    <source>
        <dbReference type="ARBA" id="ARBA00022729"/>
    </source>
</evidence>
<sequence length="657" mass="70058">MALPVRLLVLVLLVVVIGDLGKLSTLRLLGAEPTQDRTALLAFINATPHEQRLRWDVNSSACDWVGVTCNANRTAVVILRLPGVGLVGTIPSGTLGNLSALRVLSLRSNRLSGSIPADFKGLALLRSLYLQNNRLSGSIHSGLTQLTRLVRLDLSGNSLTGAIPFAINNLTHLTGLFLQNNHLSGSLPAISINSLAVFNVSYNQLKGSIPRTLARFPASSFAGNLDLCGGPLKPCNPFFPSPAPSPAANPVNGSSKKKLSKAAKIAIAVAAGVVLLLILLLLLVCLAFRRRRQRTRDKAPKGTAAATAAGETGMTSSSKDDLSGGVSGSGTASAVAAAERNRLVFVGKGGGYSFDLEDLLRASAEVLGKGSVGTSYKAVLEEGTTVVVKRLKDVAVSKREFEVHIESLGKMEHDNLLPLRAYYYSKDEKLLVFDYLPAGSLSSLLHGSRGSGRTPLDWDSRMRIALSAGRGLSHLHTAAQVVHGNVKASNVLLRTDLNSAALSDFGLHPLFGTTAPPNRVAGYRAPEVLETRRPTFKSDVYSFGVLLLELLTGKAPNQASLGEDGIDLPRWVQSVVREEWTAEVFDVELMRYPNIEEEMVQLLQVAMACVAIVPDTRPDLPDVVRMMEEIVSRTESNDDGRRVGGSGGPSPPPTTTP</sequence>
<evidence type="ECO:0000256" key="8">
    <source>
        <dbReference type="ARBA" id="ARBA00022840"/>
    </source>
</evidence>
<dbReference type="Proteomes" id="UP001222027">
    <property type="component" value="Unassembled WGS sequence"/>
</dbReference>
<feature type="transmembrane region" description="Helical" evidence="12">
    <location>
        <begin position="265"/>
        <end position="288"/>
    </location>
</feature>
<dbReference type="InterPro" id="IPR013210">
    <property type="entry name" value="LRR_N_plant-typ"/>
</dbReference>
<dbReference type="SUPFAM" id="SSF56112">
    <property type="entry name" value="Protein kinase-like (PK-like)"/>
    <property type="match status" value="1"/>
</dbReference>
<keyword evidence="10 12" id="KW-0472">Membrane</keyword>
<evidence type="ECO:0000256" key="12">
    <source>
        <dbReference type="SAM" id="Phobius"/>
    </source>
</evidence>
<protein>
    <recommendedName>
        <fullName evidence="14">Protein kinase domain-containing protein</fullName>
    </recommendedName>
</protein>
<feature type="region of interest" description="Disordered" evidence="11">
    <location>
        <begin position="296"/>
        <end position="325"/>
    </location>
</feature>
<dbReference type="PROSITE" id="PS50011">
    <property type="entry name" value="PROTEIN_KINASE_DOM"/>
    <property type="match status" value="1"/>
</dbReference>
<dbReference type="Pfam" id="PF08263">
    <property type="entry name" value="LRRNT_2"/>
    <property type="match status" value="1"/>
</dbReference>
<organism evidence="15 16">
    <name type="scientific">Ensete ventricosum</name>
    <name type="common">Abyssinian banana</name>
    <name type="synonym">Musa ensete</name>
    <dbReference type="NCBI Taxonomy" id="4639"/>
    <lineage>
        <taxon>Eukaryota</taxon>
        <taxon>Viridiplantae</taxon>
        <taxon>Streptophyta</taxon>
        <taxon>Embryophyta</taxon>
        <taxon>Tracheophyta</taxon>
        <taxon>Spermatophyta</taxon>
        <taxon>Magnoliopsida</taxon>
        <taxon>Liliopsida</taxon>
        <taxon>Zingiberales</taxon>
        <taxon>Musaceae</taxon>
        <taxon>Ensete</taxon>
    </lineage>
</organism>
<dbReference type="GO" id="GO:0016020">
    <property type="term" value="C:membrane"/>
    <property type="evidence" value="ECO:0007669"/>
    <property type="project" value="UniProtKB-SubCell"/>
</dbReference>
<proteinExistence type="predicted"/>
<keyword evidence="9 12" id="KW-1133">Transmembrane helix</keyword>
<accession>A0AAV8R3D1</accession>
<dbReference type="EMBL" id="JAQQAF010000005">
    <property type="protein sequence ID" value="KAJ8485982.1"/>
    <property type="molecule type" value="Genomic_DNA"/>
</dbReference>
<dbReference type="SUPFAM" id="SSF52058">
    <property type="entry name" value="L domain-like"/>
    <property type="match status" value="1"/>
</dbReference>
<keyword evidence="8" id="KW-0067">ATP-binding</keyword>
<dbReference type="FunFam" id="3.80.10.10:FF:000234">
    <property type="entry name" value="Probable inactive receptor kinase RLK902"/>
    <property type="match status" value="1"/>
</dbReference>
<dbReference type="Gene3D" id="1.10.510.10">
    <property type="entry name" value="Transferase(Phosphotransferase) domain 1"/>
    <property type="match status" value="1"/>
</dbReference>